<dbReference type="Pfam" id="PF09394">
    <property type="entry name" value="Inhibitor_I42"/>
    <property type="match status" value="1"/>
</dbReference>
<dbReference type="GO" id="GO:0004869">
    <property type="term" value="F:cysteine-type endopeptidase inhibitor activity"/>
    <property type="evidence" value="ECO:0007669"/>
    <property type="project" value="UniProtKB-KW"/>
</dbReference>
<feature type="domain" description="Proteinase inhibitor I42 chagasin" evidence="3">
    <location>
        <begin position="64"/>
        <end position="154"/>
    </location>
</feature>
<keyword evidence="2" id="KW-0789">Thiol protease inhibitor</keyword>
<protein>
    <recommendedName>
        <fullName evidence="3">Proteinase inhibitor I42 chagasin domain-containing protein</fullName>
    </recommendedName>
</protein>
<dbReference type="PANTHER" id="PTHR36530:SF1">
    <property type="entry name" value="AMOEBIASIN-1"/>
    <property type="match status" value="1"/>
</dbReference>
<dbReference type="SUPFAM" id="SSF141066">
    <property type="entry name" value="ICP-like"/>
    <property type="match status" value="1"/>
</dbReference>
<dbReference type="InterPro" id="IPR036331">
    <property type="entry name" value="Chagasin-like_sf"/>
</dbReference>
<evidence type="ECO:0000256" key="1">
    <source>
        <dbReference type="ARBA" id="ARBA00022690"/>
    </source>
</evidence>
<dbReference type="EMBL" id="CP046171">
    <property type="protein sequence ID" value="QIS05386.1"/>
    <property type="molecule type" value="Genomic_DNA"/>
</dbReference>
<dbReference type="PANTHER" id="PTHR36530">
    <property type="entry name" value="INHIBITOR OF CYSTEINE PEPTIDASE"/>
    <property type="match status" value="1"/>
</dbReference>
<evidence type="ECO:0000313" key="5">
    <source>
        <dbReference type="Proteomes" id="UP000501705"/>
    </source>
</evidence>
<dbReference type="AlphaFoldDB" id="A0A6G9XWW6"/>
<dbReference type="InterPro" id="IPR052781">
    <property type="entry name" value="Cys_protease_inhibitor_I42"/>
</dbReference>
<organism evidence="4 5">
    <name type="scientific">Nocardia brasiliensis</name>
    <dbReference type="NCBI Taxonomy" id="37326"/>
    <lineage>
        <taxon>Bacteria</taxon>
        <taxon>Bacillati</taxon>
        <taxon>Actinomycetota</taxon>
        <taxon>Actinomycetes</taxon>
        <taxon>Mycobacteriales</taxon>
        <taxon>Nocardiaceae</taxon>
        <taxon>Nocardia</taxon>
    </lineage>
</organism>
<accession>A0A6G9XWW6</accession>
<sequence>MIIRRSELSVRKTLLVLLVGLSVVGCGKDDSSDATPTTAATPSSGAAYAVMNATQEANGQERRLTIGQSLVLSLPANPSTGFSWQISGLDPNVVRAQGEPTFKQDPSVPVAPGAGGTSEWTFVGAGAGVTQLTMDYMRPWEQGIAPAQTFSLTIKVE</sequence>
<keyword evidence="1" id="KW-0646">Protease inhibitor</keyword>
<gene>
    <name evidence="4" type="ORF">F5X71_26470</name>
</gene>
<evidence type="ECO:0000256" key="2">
    <source>
        <dbReference type="ARBA" id="ARBA00022704"/>
    </source>
</evidence>
<dbReference type="InterPro" id="IPR018990">
    <property type="entry name" value="Prot_inh_I42_chagasin"/>
</dbReference>
<evidence type="ECO:0000259" key="3">
    <source>
        <dbReference type="Pfam" id="PF09394"/>
    </source>
</evidence>
<name>A0A6G9XWW6_NOCBR</name>
<evidence type="ECO:0000313" key="4">
    <source>
        <dbReference type="EMBL" id="QIS05386.1"/>
    </source>
</evidence>
<proteinExistence type="predicted"/>
<dbReference type="PROSITE" id="PS51257">
    <property type="entry name" value="PROKAR_LIPOPROTEIN"/>
    <property type="match status" value="1"/>
</dbReference>
<reference evidence="4 5" key="1">
    <citation type="journal article" date="2019" name="ACS Chem. Biol.">
        <title>Identification and Mobilization of a Cryptic Antibiotic Biosynthesis Gene Locus from a Human-Pathogenic Nocardia Isolate.</title>
        <authorList>
            <person name="Herisse M."/>
            <person name="Ishida K."/>
            <person name="Porter J.L."/>
            <person name="Howden B."/>
            <person name="Hertweck C."/>
            <person name="Stinear T.P."/>
            <person name="Pidot S.J."/>
        </authorList>
    </citation>
    <scope>NUCLEOTIDE SEQUENCE [LARGE SCALE GENOMIC DNA]</scope>
    <source>
        <strain evidence="4 5">AUSMDU00024985</strain>
    </source>
</reference>
<dbReference type="Gene3D" id="2.60.40.2020">
    <property type="match status" value="1"/>
</dbReference>
<dbReference type="Proteomes" id="UP000501705">
    <property type="component" value="Chromosome"/>
</dbReference>